<evidence type="ECO:0000313" key="1">
    <source>
        <dbReference type="EMBL" id="ANS05496.1"/>
    </source>
</evidence>
<dbReference type="RefSeq" id="YP_009811010.1">
    <property type="nucleotide sequence ID" value="NC_048050.1"/>
</dbReference>
<dbReference type="GO" id="GO:0032259">
    <property type="term" value="P:methylation"/>
    <property type="evidence" value="ECO:0007669"/>
    <property type="project" value="UniProtKB-KW"/>
</dbReference>
<dbReference type="Proteomes" id="UP000505242">
    <property type="component" value="Genome"/>
</dbReference>
<keyword evidence="1" id="KW-0808">Transferase</keyword>
<protein>
    <submittedName>
        <fullName evidence="1">Putative cytosine-specific methyltransferase</fullName>
    </submittedName>
</protein>
<name>A0A1B1IW04_9CAUD</name>
<dbReference type="GeneID" id="55002033"/>
<keyword evidence="2" id="KW-1185">Reference proteome</keyword>
<sequence length="195" mass="21962">MTTEISGVKLLELLPKQNRNGLLEKMLKALLTSPKVKSCSRYKKIWKPKVSKSNVLLFQLAVSAHGIKGKEFGLLPTPRGCEMEGGVVKNVELKNGSFSRVNKKGVRFGVKLKDAVHKMYPTPNATNINTPQSDRVEMNKSGGFLLRKKNKPHMTYGARLQDVMEYLKKPKVGGKLNPNFVEFLMAYPMNWTKIE</sequence>
<organism evidence="1 2">
    <name type="scientific">uncultured phage_Deep1-GF2-KM23-C739</name>
    <dbReference type="NCBI Taxonomy" id="2740798"/>
    <lineage>
        <taxon>Viruses</taxon>
        <taxon>Duplodnaviria</taxon>
        <taxon>Heunggongvirae</taxon>
        <taxon>Uroviricota</taxon>
        <taxon>Caudoviricetes</taxon>
        <taxon>Autographivirales</taxon>
        <taxon>Chosvirus</taxon>
        <taxon>Chosvirus KM23C739</taxon>
    </lineage>
</organism>
<dbReference type="KEGG" id="vg:55002033"/>
<evidence type="ECO:0000313" key="2">
    <source>
        <dbReference type="Proteomes" id="UP000505242"/>
    </source>
</evidence>
<dbReference type="GO" id="GO:0008168">
    <property type="term" value="F:methyltransferase activity"/>
    <property type="evidence" value="ECO:0007669"/>
    <property type="project" value="UniProtKB-KW"/>
</dbReference>
<proteinExistence type="predicted"/>
<dbReference type="EMBL" id="KT997847">
    <property type="protein sequence ID" value="ANS05496.1"/>
    <property type="molecule type" value="Genomic_DNA"/>
</dbReference>
<reference evidence="1 2" key="1">
    <citation type="submission" date="2015-11" db="EMBL/GenBank/DDBJ databases">
        <title>Genomes of Abundant and Widespread Viruses from the Deep Ocean.</title>
        <authorList>
            <person name="Mizuno C.M."/>
            <person name="Ghai R."/>
            <person name="Saghai A."/>
            <person name="Lopez-Garcia P."/>
            <person name="Rodriguez-Valera F."/>
        </authorList>
    </citation>
    <scope>NUCLEOTIDE SEQUENCE [LARGE SCALE GENOMIC DNA]</scope>
</reference>
<accession>A0A1B1IW04</accession>
<keyword evidence="1" id="KW-0489">Methyltransferase</keyword>